<name>G2Y2N4_BOTF4</name>
<dbReference type="EMBL" id="FQ790285">
    <property type="protein sequence ID" value="CCD46924.1"/>
    <property type="molecule type" value="Genomic_DNA"/>
</dbReference>
<protein>
    <submittedName>
        <fullName evidence="1">Uncharacterized protein</fullName>
    </submittedName>
</protein>
<evidence type="ECO:0000313" key="1">
    <source>
        <dbReference type="EMBL" id="CCD46924.1"/>
    </source>
</evidence>
<reference evidence="2" key="1">
    <citation type="journal article" date="2011" name="PLoS Genet.">
        <title>Genomic analysis of the necrotrophic fungal pathogens Sclerotinia sclerotiorum and Botrytis cinerea.</title>
        <authorList>
            <person name="Amselem J."/>
            <person name="Cuomo C.A."/>
            <person name="van Kan J.A."/>
            <person name="Viaud M."/>
            <person name="Benito E.P."/>
            <person name="Couloux A."/>
            <person name="Coutinho P.M."/>
            <person name="de Vries R.P."/>
            <person name="Dyer P.S."/>
            <person name="Fillinger S."/>
            <person name="Fournier E."/>
            <person name="Gout L."/>
            <person name="Hahn M."/>
            <person name="Kohn L."/>
            <person name="Lapalu N."/>
            <person name="Plummer K.M."/>
            <person name="Pradier J.M."/>
            <person name="Quevillon E."/>
            <person name="Sharon A."/>
            <person name="Simon A."/>
            <person name="ten Have A."/>
            <person name="Tudzynski B."/>
            <person name="Tudzynski P."/>
            <person name="Wincker P."/>
            <person name="Andrew M."/>
            <person name="Anthouard V."/>
            <person name="Beever R.E."/>
            <person name="Beffa R."/>
            <person name="Benoit I."/>
            <person name="Bouzid O."/>
            <person name="Brault B."/>
            <person name="Chen Z."/>
            <person name="Choquer M."/>
            <person name="Collemare J."/>
            <person name="Cotton P."/>
            <person name="Danchin E.G."/>
            <person name="Da Silva C."/>
            <person name="Gautier A."/>
            <person name="Giraud C."/>
            <person name="Giraud T."/>
            <person name="Gonzalez C."/>
            <person name="Grossetete S."/>
            <person name="Guldener U."/>
            <person name="Henrissat B."/>
            <person name="Howlett B.J."/>
            <person name="Kodira C."/>
            <person name="Kretschmer M."/>
            <person name="Lappartient A."/>
            <person name="Leroch M."/>
            <person name="Levis C."/>
            <person name="Mauceli E."/>
            <person name="Neuveglise C."/>
            <person name="Oeser B."/>
            <person name="Pearson M."/>
            <person name="Poulain J."/>
            <person name="Poussereau N."/>
            <person name="Quesneville H."/>
            <person name="Rascle C."/>
            <person name="Schumacher J."/>
            <person name="Segurens B."/>
            <person name="Sexton A."/>
            <person name="Silva E."/>
            <person name="Sirven C."/>
            <person name="Soanes D.M."/>
            <person name="Talbot N.J."/>
            <person name="Templeton M."/>
            <person name="Yandava C."/>
            <person name="Yarden O."/>
            <person name="Zeng Q."/>
            <person name="Rollins J.A."/>
            <person name="Lebrun M.H."/>
            <person name="Dickman M."/>
        </authorList>
    </citation>
    <scope>NUCLEOTIDE SEQUENCE [LARGE SCALE GENOMIC DNA]</scope>
    <source>
        <strain evidence="2">T4</strain>
    </source>
</reference>
<proteinExistence type="predicted"/>
<dbReference type="STRING" id="999810.G2Y2N4"/>
<gene>
    <name evidence="1" type="ORF">BofuT4_P038260.1</name>
</gene>
<evidence type="ECO:0000313" key="2">
    <source>
        <dbReference type="Proteomes" id="UP000008177"/>
    </source>
</evidence>
<dbReference type="HOGENOM" id="CLU_561381_0_0_1"/>
<accession>G2Y2N4</accession>
<dbReference type="AlphaFoldDB" id="G2Y2N4"/>
<dbReference type="InParanoid" id="G2Y2N4"/>
<sequence>MRFNSMENRKDAELASYVIDLFGKMSKQTYYAFAGAKSSYEGMAQMDQFQAGLTVWSPRRGTSSSPPEPRASLITIAYELVEPLLNPLLLPEDRALDNFRLAEDILHETAGILSNKPSTLISSYYPASPQSDINISYNWPTYKHEFYTETVPVLAPEKQKDWENIKYWPIPVSFFMGLQCEEFWDIYVRKFGSKASQAGPKVIGVCQPKRGTTTILRHTTGTPGPEKKAPGFFSRRKTKVAHSFEAEKQRLTSIITQASKNVQPKVLPPRLPTGESGFQPIIGRTDRAGAVEVDCPRYDEIRMYLEKNKFALAIHTFKYQLPAHLVRSYILRHGGIELTNGEWKAFLLVANMRDELFYYSHAAYGVLQVNHKGWMKPTPPQQTQIETPPQPDQQLAEIFDFVCRRNLLQVDPHEETRDMDTYLLKHYTNLIWKTEKDKKTNPKLLEYPDMPDGFTEDEAGEEIFLACIWHSPYFVDAPYRQGLARRADIEAPGNGPYIAPALKNIHQSLTRGDPMRLGIKDILGDDSDETSA</sequence>
<dbReference type="OrthoDB" id="3497519at2759"/>
<organism evidence="1 2">
    <name type="scientific">Botryotinia fuckeliana (strain T4)</name>
    <name type="common">Noble rot fungus</name>
    <name type="synonym">Botrytis cinerea</name>
    <dbReference type="NCBI Taxonomy" id="999810"/>
    <lineage>
        <taxon>Eukaryota</taxon>
        <taxon>Fungi</taxon>
        <taxon>Dikarya</taxon>
        <taxon>Ascomycota</taxon>
        <taxon>Pezizomycotina</taxon>
        <taxon>Leotiomycetes</taxon>
        <taxon>Helotiales</taxon>
        <taxon>Sclerotiniaceae</taxon>
        <taxon>Botrytis</taxon>
    </lineage>
</organism>
<dbReference type="Proteomes" id="UP000008177">
    <property type="component" value="Unplaced contigs"/>
</dbReference>